<keyword evidence="1" id="KW-1133">Transmembrane helix</keyword>
<evidence type="ECO:0000313" key="3">
    <source>
        <dbReference type="Proteomes" id="UP000178380"/>
    </source>
</evidence>
<dbReference type="PANTHER" id="PTHR37309:SF1">
    <property type="entry name" value="SLR0284 PROTEIN"/>
    <property type="match status" value="1"/>
</dbReference>
<evidence type="ECO:0000313" key="2">
    <source>
        <dbReference type="EMBL" id="OGZ66847.1"/>
    </source>
</evidence>
<keyword evidence="1" id="KW-0812">Transmembrane</keyword>
<feature type="transmembrane region" description="Helical" evidence="1">
    <location>
        <begin position="44"/>
        <end position="61"/>
    </location>
</feature>
<accession>A0A1G2HWK3</accession>
<feature type="transmembrane region" description="Helical" evidence="1">
    <location>
        <begin position="70"/>
        <end position="91"/>
    </location>
</feature>
<dbReference type="Proteomes" id="UP000178380">
    <property type="component" value="Unassembled WGS sequence"/>
</dbReference>
<comment type="caution">
    <text evidence="2">The sequence shown here is derived from an EMBL/GenBank/DDBJ whole genome shotgun (WGS) entry which is preliminary data.</text>
</comment>
<dbReference type="Pfam" id="PF04020">
    <property type="entry name" value="Phage_holin_4_2"/>
    <property type="match status" value="1"/>
</dbReference>
<evidence type="ECO:0000256" key="1">
    <source>
        <dbReference type="SAM" id="Phobius"/>
    </source>
</evidence>
<dbReference type="AlphaFoldDB" id="A0A1G2HWK3"/>
<feature type="transmembrane region" description="Helical" evidence="1">
    <location>
        <begin position="103"/>
        <end position="125"/>
    </location>
</feature>
<sequence>MKKLLFQIVAAGLGLWLANMFVPGIRVVILSDSNFFGIDLTTQWQLFLLFSIILGLLNFFVKPILNVITLPLRIITLGLFSFAINAGLIWIVDVVFKELSVPFLYPLLYTTLIIWGLNVISLIVFNRD</sequence>
<proteinExistence type="predicted"/>
<name>A0A1G2HWK3_9BACT</name>
<protein>
    <recommendedName>
        <fullName evidence="4">Phage holin family protein</fullName>
    </recommendedName>
</protein>
<dbReference type="InterPro" id="IPR007165">
    <property type="entry name" value="Phage_holin_4_2"/>
</dbReference>
<dbReference type="EMBL" id="MHOR01000023">
    <property type="protein sequence ID" value="OGZ66847.1"/>
    <property type="molecule type" value="Genomic_DNA"/>
</dbReference>
<reference evidence="2 3" key="1">
    <citation type="journal article" date="2016" name="Nat. Commun.">
        <title>Thousands of microbial genomes shed light on interconnected biogeochemical processes in an aquifer system.</title>
        <authorList>
            <person name="Anantharaman K."/>
            <person name="Brown C.T."/>
            <person name="Hug L.A."/>
            <person name="Sharon I."/>
            <person name="Castelle C.J."/>
            <person name="Probst A.J."/>
            <person name="Thomas B.C."/>
            <person name="Singh A."/>
            <person name="Wilkins M.J."/>
            <person name="Karaoz U."/>
            <person name="Brodie E.L."/>
            <person name="Williams K.H."/>
            <person name="Hubbard S.S."/>
            <person name="Banfield J.F."/>
        </authorList>
    </citation>
    <scope>NUCLEOTIDE SEQUENCE [LARGE SCALE GENOMIC DNA]</scope>
</reference>
<organism evidence="2 3">
    <name type="scientific">Candidatus Staskawiczbacteria bacterium RIFCSPHIGHO2_02_FULL_34_10</name>
    <dbReference type="NCBI Taxonomy" id="1802205"/>
    <lineage>
        <taxon>Bacteria</taxon>
        <taxon>Candidatus Staskawicziibacteriota</taxon>
    </lineage>
</organism>
<evidence type="ECO:0008006" key="4">
    <source>
        <dbReference type="Google" id="ProtNLM"/>
    </source>
</evidence>
<dbReference type="STRING" id="1802205.A3C58_01215"/>
<keyword evidence="1" id="KW-0472">Membrane</keyword>
<dbReference type="PANTHER" id="PTHR37309">
    <property type="entry name" value="SLR0284 PROTEIN"/>
    <property type="match status" value="1"/>
</dbReference>
<gene>
    <name evidence="2" type="ORF">A3C58_01215</name>
</gene>